<evidence type="ECO:0000313" key="1">
    <source>
        <dbReference type="Proteomes" id="UP000008854"/>
    </source>
</evidence>
<keyword evidence="1" id="KW-1185">Reference proteome</keyword>
<evidence type="ECO:0000313" key="2">
    <source>
        <dbReference type="WBParaSite" id="Smp_201180.1"/>
    </source>
</evidence>
<reference evidence="1" key="1">
    <citation type="journal article" date="2012" name="PLoS Negl. Trop. Dis.">
        <title>A systematically improved high quality genome and transcriptome of the human blood fluke Schistosoma mansoni.</title>
        <authorList>
            <person name="Protasio A.V."/>
            <person name="Tsai I.J."/>
            <person name="Babbage A."/>
            <person name="Nichol S."/>
            <person name="Hunt M."/>
            <person name="Aslett M.A."/>
            <person name="De Silva N."/>
            <person name="Velarde G.S."/>
            <person name="Anderson T.J."/>
            <person name="Clark R.C."/>
            <person name="Davidson C."/>
            <person name="Dillon G.P."/>
            <person name="Holroyd N.E."/>
            <person name="LoVerde P.T."/>
            <person name="Lloyd C."/>
            <person name="McQuillan J."/>
            <person name="Oliveira G."/>
            <person name="Otto T.D."/>
            <person name="Parker-Manuel S.J."/>
            <person name="Quail M.A."/>
            <person name="Wilson R.A."/>
            <person name="Zerlotini A."/>
            <person name="Dunne D.W."/>
            <person name="Berriman M."/>
        </authorList>
    </citation>
    <scope>NUCLEOTIDE SEQUENCE [LARGE SCALE GENOMIC DNA]</scope>
    <source>
        <strain evidence="1">Puerto Rican</strain>
    </source>
</reference>
<proteinExistence type="predicted"/>
<dbReference type="ExpressionAtlas" id="A0A3Q0KV76">
    <property type="expression patterns" value="baseline"/>
</dbReference>
<dbReference type="InParanoid" id="A0A3Q0KV76"/>
<reference evidence="2" key="2">
    <citation type="submission" date="2018-12" db="UniProtKB">
        <authorList>
            <consortium name="WormBaseParasite"/>
        </authorList>
    </citation>
    <scope>IDENTIFICATION</scope>
    <source>
        <strain evidence="2">Puerto Rican</strain>
    </source>
</reference>
<organism evidence="1 2">
    <name type="scientific">Schistosoma mansoni</name>
    <name type="common">Blood fluke</name>
    <dbReference type="NCBI Taxonomy" id="6183"/>
    <lineage>
        <taxon>Eukaryota</taxon>
        <taxon>Metazoa</taxon>
        <taxon>Spiralia</taxon>
        <taxon>Lophotrochozoa</taxon>
        <taxon>Platyhelminthes</taxon>
        <taxon>Trematoda</taxon>
        <taxon>Digenea</taxon>
        <taxon>Strigeidida</taxon>
        <taxon>Schistosomatoidea</taxon>
        <taxon>Schistosomatidae</taxon>
        <taxon>Schistosoma</taxon>
    </lineage>
</organism>
<dbReference type="AlphaFoldDB" id="A0A3Q0KV76"/>
<name>A0A3Q0KV76_SCHMA</name>
<accession>A0A3Q0KV76</accession>
<dbReference type="Proteomes" id="UP000008854">
    <property type="component" value="Unassembled WGS sequence"/>
</dbReference>
<protein>
    <submittedName>
        <fullName evidence="2">Smp_201180</fullName>
    </submittedName>
</protein>
<sequence length="84" mass="9881">MIAPIDNSLFSHLRESARSYIRQGTYALIRYNRITLQKYKCDLEIKMVSKCSLCDCLSFNLFKLIKIGTMEHHNNYLPHKKSLN</sequence>
<dbReference type="WBParaSite" id="Smp_201180.1">
    <property type="protein sequence ID" value="Smp_201180.1"/>
    <property type="gene ID" value="Smp_201180"/>
</dbReference>